<organism evidence="4 5">
    <name type="scientific">Gymnopilus junonius</name>
    <name type="common">Spectacular rustgill mushroom</name>
    <name type="synonym">Gymnopilus spectabilis subsp. junonius</name>
    <dbReference type="NCBI Taxonomy" id="109634"/>
    <lineage>
        <taxon>Eukaryota</taxon>
        <taxon>Fungi</taxon>
        <taxon>Dikarya</taxon>
        <taxon>Basidiomycota</taxon>
        <taxon>Agaricomycotina</taxon>
        <taxon>Agaricomycetes</taxon>
        <taxon>Agaricomycetidae</taxon>
        <taxon>Agaricales</taxon>
        <taxon>Agaricineae</taxon>
        <taxon>Hymenogastraceae</taxon>
        <taxon>Gymnopilus</taxon>
    </lineage>
</organism>
<feature type="transmembrane region" description="Helical" evidence="2">
    <location>
        <begin position="146"/>
        <end position="163"/>
    </location>
</feature>
<feature type="transmembrane region" description="Helical" evidence="2">
    <location>
        <begin position="111"/>
        <end position="134"/>
    </location>
</feature>
<comment type="caution">
    <text evidence="4">The sequence shown here is derived from an EMBL/GenBank/DDBJ whole genome shotgun (WGS) entry which is preliminary data.</text>
</comment>
<keyword evidence="2" id="KW-0472">Membrane</keyword>
<keyword evidence="2" id="KW-0812">Transmembrane</keyword>
<feature type="transmembrane region" description="Helical" evidence="2">
    <location>
        <begin position="67"/>
        <end position="90"/>
    </location>
</feature>
<dbReference type="InterPro" id="IPR045339">
    <property type="entry name" value="DUF6534"/>
</dbReference>
<feature type="transmembrane region" description="Helical" evidence="2">
    <location>
        <begin position="34"/>
        <end position="55"/>
    </location>
</feature>
<evidence type="ECO:0000313" key="4">
    <source>
        <dbReference type="EMBL" id="KAF8900485.1"/>
    </source>
</evidence>
<evidence type="ECO:0000259" key="3">
    <source>
        <dbReference type="Pfam" id="PF20152"/>
    </source>
</evidence>
<dbReference type="Pfam" id="PF20152">
    <property type="entry name" value="DUF6534"/>
    <property type="match status" value="1"/>
</dbReference>
<feature type="domain" description="DUF6534" evidence="3">
    <location>
        <begin position="74"/>
        <end position="166"/>
    </location>
</feature>
<dbReference type="PANTHER" id="PTHR40465:SF1">
    <property type="entry name" value="DUF6534 DOMAIN-CONTAINING PROTEIN"/>
    <property type="match status" value="1"/>
</dbReference>
<feature type="region of interest" description="Disordered" evidence="1">
    <location>
        <begin position="190"/>
        <end position="231"/>
    </location>
</feature>
<dbReference type="Proteomes" id="UP000724874">
    <property type="component" value="Unassembled WGS sequence"/>
</dbReference>
<dbReference type="AlphaFoldDB" id="A0A9P5TN05"/>
<gene>
    <name evidence="4" type="ORF">CPB84DRAFT_1779059</name>
</gene>
<proteinExistence type="predicted"/>
<dbReference type="PANTHER" id="PTHR40465">
    <property type="entry name" value="CHROMOSOME 1, WHOLE GENOME SHOTGUN SEQUENCE"/>
    <property type="match status" value="1"/>
</dbReference>
<reference evidence="4" key="1">
    <citation type="submission" date="2020-11" db="EMBL/GenBank/DDBJ databases">
        <authorList>
            <consortium name="DOE Joint Genome Institute"/>
            <person name="Ahrendt S."/>
            <person name="Riley R."/>
            <person name="Andreopoulos W."/>
            <person name="LaButti K."/>
            <person name="Pangilinan J."/>
            <person name="Ruiz-duenas F.J."/>
            <person name="Barrasa J.M."/>
            <person name="Sanchez-Garcia M."/>
            <person name="Camarero S."/>
            <person name="Miyauchi S."/>
            <person name="Serrano A."/>
            <person name="Linde D."/>
            <person name="Babiker R."/>
            <person name="Drula E."/>
            <person name="Ayuso-Fernandez I."/>
            <person name="Pacheco R."/>
            <person name="Padilla G."/>
            <person name="Ferreira P."/>
            <person name="Barriuso J."/>
            <person name="Kellner H."/>
            <person name="Castanera R."/>
            <person name="Alfaro M."/>
            <person name="Ramirez L."/>
            <person name="Pisabarro A.G."/>
            <person name="Kuo A."/>
            <person name="Tritt A."/>
            <person name="Lipzen A."/>
            <person name="He G."/>
            <person name="Yan M."/>
            <person name="Ng V."/>
            <person name="Cullen D."/>
            <person name="Martin F."/>
            <person name="Rosso M.-N."/>
            <person name="Henrissat B."/>
            <person name="Hibbett D."/>
            <person name="Martinez A.T."/>
            <person name="Grigoriev I.V."/>
        </authorList>
    </citation>
    <scope>NUCLEOTIDE SEQUENCE</scope>
    <source>
        <strain evidence="4">AH 44721</strain>
    </source>
</reference>
<feature type="transmembrane region" description="Helical" evidence="2">
    <location>
        <begin position="6"/>
        <end position="27"/>
    </location>
</feature>
<keyword evidence="2" id="KW-1133">Transmembrane helix</keyword>
<name>A0A9P5TN05_GYMJU</name>
<protein>
    <recommendedName>
        <fullName evidence="3">DUF6534 domain-containing protein</fullName>
    </recommendedName>
</protein>
<feature type="compositionally biased region" description="Basic and acidic residues" evidence="1">
    <location>
        <begin position="214"/>
        <end position="223"/>
    </location>
</feature>
<evidence type="ECO:0000256" key="1">
    <source>
        <dbReference type="SAM" id="MobiDB-lite"/>
    </source>
</evidence>
<accession>A0A9P5TN05</accession>
<evidence type="ECO:0000256" key="2">
    <source>
        <dbReference type="SAM" id="Phobius"/>
    </source>
</evidence>
<dbReference type="EMBL" id="JADNYJ010000047">
    <property type="protein sequence ID" value="KAF8900485.1"/>
    <property type="molecule type" value="Genomic_DNA"/>
</dbReference>
<dbReference type="OrthoDB" id="2884999at2759"/>
<keyword evidence="5" id="KW-1185">Reference proteome</keyword>
<evidence type="ECO:0000313" key="5">
    <source>
        <dbReference type="Proteomes" id="UP000724874"/>
    </source>
</evidence>
<sequence>MFGGAGLYFTSALVSIPSQAFFVYRMWQFSRRPWFIPAFALPALLFQFVFPLVLLSGRLPEQRMALFIANCVASAILDLLTCVGLTVLLWERYVNWEAQKSTTTILLRLMLLSVNTGLWTTLVSIYVIVGLVYTTRAHEQPPLGCYHLISPLYFTTVLVNLNSRQYIRNAANRTVSSTIRVSERHNPTSFDIPLDMMKSKGHSSTSDLVPRDQSGMDKSKDLHLTSQDTVV</sequence>